<protein>
    <recommendedName>
        <fullName evidence="1">YdhG-like domain-containing protein</fullName>
    </recommendedName>
</protein>
<dbReference type="SUPFAM" id="SSF159888">
    <property type="entry name" value="YdhG-like"/>
    <property type="match status" value="1"/>
</dbReference>
<accession>A0A090X1G4</accession>
<dbReference type="Pfam" id="PF08818">
    <property type="entry name" value="DUF1801"/>
    <property type="match status" value="1"/>
</dbReference>
<dbReference type="EMBL" id="BBNU01000037">
    <property type="protein sequence ID" value="GAL82618.1"/>
    <property type="molecule type" value="Genomic_DNA"/>
</dbReference>
<proteinExistence type="predicted"/>
<evidence type="ECO:0000313" key="3">
    <source>
        <dbReference type="Proteomes" id="UP000029643"/>
    </source>
</evidence>
<evidence type="ECO:0000259" key="1">
    <source>
        <dbReference type="Pfam" id="PF08818"/>
    </source>
</evidence>
<comment type="caution">
    <text evidence="2">The sequence shown here is derived from an EMBL/GenBank/DDBJ whole genome shotgun (WGS) entry which is preliminary data.</text>
</comment>
<feature type="domain" description="YdhG-like" evidence="1">
    <location>
        <begin position="14"/>
        <end position="119"/>
    </location>
</feature>
<reference evidence="2 3" key="1">
    <citation type="journal article" date="2014" name="Genome Announc.">
        <title>Draft Genome Sequences of Marine Flavobacterium Algibacter lectus Strains SS8 and NR4.</title>
        <authorList>
            <person name="Takatani N."/>
            <person name="Nakanishi M."/>
            <person name="Meirelles P."/>
            <person name="Mino S."/>
            <person name="Suda W."/>
            <person name="Oshima K."/>
            <person name="Hattori M."/>
            <person name="Ohkuma M."/>
            <person name="Hosokawa M."/>
            <person name="Miyashita K."/>
            <person name="Thompson F.L."/>
            <person name="Niwa A."/>
            <person name="Sawabe T."/>
            <person name="Sawabe T."/>
        </authorList>
    </citation>
    <scope>NUCLEOTIDE SEQUENCE [LARGE SCALE GENOMIC DNA]</scope>
    <source>
        <strain evidence="3">JCM19274</strain>
    </source>
</reference>
<name>A0A090X1G4_9FLAO</name>
<sequence>MEHVFNAYPEFVKNKILHLRALILDVANNIESINTIEETLKWGGEPSYLVKKGSTLRIDWKPKKPDQYAMYFKCTSKLVETFKIVFKDNFEFEGHRAIVFQLNDTIPETELKQCITAALTYHNVKQLPFLGL</sequence>
<dbReference type="InterPro" id="IPR014922">
    <property type="entry name" value="YdhG-like"/>
</dbReference>
<dbReference type="Proteomes" id="UP000029643">
    <property type="component" value="Unassembled WGS sequence"/>
</dbReference>
<evidence type="ECO:0000313" key="2">
    <source>
        <dbReference type="EMBL" id="GAL82618.1"/>
    </source>
</evidence>
<gene>
    <name evidence="2" type="ORF">JCM19274_4071</name>
</gene>
<dbReference type="AlphaFoldDB" id="A0A090X1G4"/>
<organism evidence="2 3">
    <name type="scientific">Algibacter lectus</name>
    <dbReference type="NCBI Taxonomy" id="221126"/>
    <lineage>
        <taxon>Bacteria</taxon>
        <taxon>Pseudomonadati</taxon>
        <taxon>Bacteroidota</taxon>
        <taxon>Flavobacteriia</taxon>
        <taxon>Flavobacteriales</taxon>
        <taxon>Flavobacteriaceae</taxon>
        <taxon>Algibacter</taxon>
    </lineage>
</organism>